<dbReference type="AlphaFoldDB" id="A0A392VHF4"/>
<sequence length="36" mass="4043">VVARVLFLVFIMFDECSLSELEVSLRENARSLSPGD</sequence>
<reference evidence="2 3" key="1">
    <citation type="journal article" date="2018" name="Front. Plant Sci.">
        <title>Red Clover (Trifolium pratense) and Zigzag Clover (T. medium) - A Picture of Genomic Similarities and Differences.</title>
        <authorList>
            <person name="Dluhosova J."/>
            <person name="Istvanek J."/>
            <person name="Nedelnik J."/>
            <person name="Repkova J."/>
        </authorList>
    </citation>
    <scope>NUCLEOTIDE SEQUENCE [LARGE SCALE GENOMIC DNA]</scope>
    <source>
        <strain evidence="3">cv. 10/8</strain>
        <tissue evidence="2">Leaf</tissue>
    </source>
</reference>
<feature type="chain" id="PRO_5017407635" evidence="1">
    <location>
        <begin position="19"/>
        <end position="36"/>
    </location>
</feature>
<keyword evidence="1" id="KW-0732">Signal</keyword>
<name>A0A392VHF4_9FABA</name>
<feature type="signal peptide" evidence="1">
    <location>
        <begin position="1"/>
        <end position="18"/>
    </location>
</feature>
<protein>
    <submittedName>
        <fullName evidence="2">Uncharacterized protein</fullName>
    </submittedName>
</protein>
<accession>A0A392VHF4</accession>
<keyword evidence="3" id="KW-1185">Reference proteome</keyword>
<proteinExistence type="predicted"/>
<feature type="non-terminal residue" evidence="2">
    <location>
        <position position="1"/>
    </location>
</feature>
<dbReference type="Proteomes" id="UP000265520">
    <property type="component" value="Unassembled WGS sequence"/>
</dbReference>
<evidence type="ECO:0000256" key="1">
    <source>
        <dbReference type="SAM" id="SignalP"/>
    </source>
</evidence>
<evidence type="ECO:0000313" key="3">
    <source>
        <dbReference type="Proteomes" id="UP000265520"/>
    </source>
</evidence>
<evidence type="ECO:0000313" key="2">
    <source>
        <dbReference type="EMBL" id="MCI87337.1"/>
    </source>
</evidence>
<dbReference type="EMBL" id="LXQA011163387">
    <property type="protein sequence ID" value="MCI87337.1"/>
    <property type="molecule type" value="Genomic_DNA"/>
</dbReference>
<comment type="caution">
    <text evidence="2">The sequence shown here is derived from an EMBL/GenBank/DDBJ whole genome shotgun (WGS) entry which is preliminary data.</text>
</comment>
<organism evidence="2 3">
    <name type="scientific">Trifolium medium</name>
    <dbReference type="NCBI Taxonomy" id="97028"/>
    <lineage>
        <taxon>Eukaryota</taxon>
        <taxon>Viridiplantae</taxon>
        <taxon>Streptophyta</taxon>
        <taxon>Embryophyta</taxon>
        <taxon>Tracheophyta</taxon>
        <taxon>Spermatophyta</taxon>
        <taxon>Magnoliopsida</taxon>
        <taxon>eudicotyledons</taxon>
        <taxon>Gunneridae</taxon>
        <taxon>Pentapetalae</taxon>
        <taxon>rosids</taxon>
        <taxon>fabids</taxon>
        <taxon>Fabales</taxon>
        <taxon>Fabaceae</taxon>
        <taxon>Papilionoideae</taxon>
        <taxon>50 kb inversion clade</taxon>
        <taxon>NPAAA clade</taxon>
        <taxon>Hologalegina</taxon>
        <taxon>IRL clade</taxon>
        <taxon>Trifolieae</taxon>
        <taxon>Trifolium</taxon>
    </lineage>
</organism>